<evidence type="ECO:0000313" key="2">
    <source>
        <dbReference type="Proteomes" id="UP000054560"/>
    </source>
</evidence>
<dbReference type="Proteomes" id="UP000054560">
    <property type="component" value="Unassembled WGS sequence"/>
</dbReference>
<dbReference type="GeneID" id="25909656"/>
<dbReference type="AlphaFoldDB" id="A0A0L0FQY1"/>
<proteinExistence type="predicted"/>
<protein>
    <submittedName>
        <fullName evidence="1">Uncharacterized protein</fullName>
    </submittedName>
</protein>
<accession>A0A0L0FQY1</accession>
<dbReference type="EMBL" id="KQ242493">
    <property type="protein sequence ID" value="KNC78418.1"/>
    <property type="molecule type" value="Genomic_DNA"/>
</dbReference>
<evidence type="ECO:0000313" key="1">
    <source>
        <dbReference type="EMBL" id="KNC78418.1"/>
    </source>
</evidence>
<name>A0A0L0FQY1_9EUKA</name>
<gene>
    <name evidence="1" type="ORF">SARC_09152</name>
</gene>
<reference evidence="1 2" key="1">
    <citation type="submission" date="2011-02" db="EMBL/GenBank/DDBJ databases">
        <title>The Genome Sequence of Sphaeroforma arctica JP610.</title>
        <authorList>
            <consortium name="The Broad Institute Genome Sequencing Platform"/>
            <person name="Russ C."/>
            <person name="Cuomo C."/>
            <person name="Young S.K."/>
            <person name="Zeng Q."/>
            <person name="Gargeya S."/>
            <person name="Alvarado L."/>
            <person name="Berlin A."/>
            <person name="Chapman S.B."/>
            <person name="Chen Z."/>
            <person name="Freedman E."/>
            <person name="Gellesch M."/>
            <person name="Goldberg J."/>
            <person name="Griggs A."/>
            <person name="Gujja S."/>
            <person name="Heilman E."/>
            <person name="Heiman D."/>
            <person name="Howarth C."/>
            <person name="Mehta T."/>
            <person name="Neiman D."/>
            <person name="Pearson M."/>
            <person name="Roberts A."/>
            <person name="Saif S."/>
            <person name="Shea T."/>
            <person name="Shenoy N."/>
            <person name="Sisk P."/>
            <person name="Stolte C."/>
            <person name="Sykes S."/>
            <person name="White J."/>
            <person name="Yandava C."/>
            <person name="Burger G."/>
            <person name="Gray M.W."/>
            <person name="Holland P.W.H."/>
            <person name="King N."/>
            <person name="Lang F.B.F."/>
            <person name="Roger A.J."/>
            <person name="Ruiz-Trillo I."/>
            <person name="Haas B."/>
            <person name="Nusbaum C."/>
            <person name="Birren B."/>
        </authorList>
    </citation>
    <scope>NUCLEOTIDE SEQUENCE [LARGE SCALE GENOMIC DNA]</scope>
    <source>
        <strain evidence="1 2">JP610</strain>
    </source>
</reference>
<sequence length="103" mass="11615">MTYDEFHANSGHLSRMATLRLAKRHNIALTYPPKPSVQTNAWQLNPTEWRPALLKVIHIFDTTRAQTVPASILIGVTSISFLNLHIPILSGRTSTKLLTISRR</sequence>
<keyword evidence="2" id="KW-1185">Reference proteome</keyword>
<organism evidence="1 2">
    <name type="scientific">Sphaeroforma arctica JP610</name>
    <dbReference type="NCBI Taxonomy" id="667725"/>
    <lineage>
        <taxon>Eukaryota</taxon>
        <taxon>Ichthyosporea</taxon>
        <taxon>Ichthyophonida</taxon>
        <taxon>Sphaeroforma</taxon>
    </lineage>
</organism>
<dbReference type="RefSeq" id="XP_014152320.1">
    <property type="nucleotide sequence ID" value="XM_014296845.1"/>
</dbReference>